<sequence length="424" mass="44891">MDTTQWIALGVFVATYALIISERLHRLTAALAGLSGVLLLQLVEQSKAFSFIDFNTIGLLLGMMILVGVVKKTGLIELAAIRTIRMSGGKPWRLLVLLSVLTALISALLDNVTTILLIGPVALAVCESLDLDPIPFCISLTFASNLGGTATLIGDPPNILIGSAAGLSFNAFLLNLGPAVLLALGVTFGLLYLFYRKDLEPDESTAAALQRFRDSRQRVDPVLTPRVLAILGLVLGAFLLHRVLHLEAATIALAGATLALVLCPVNVEEMVAEVDWVTLLFFSALFMLVGTLEHLGLIEAAATLMVHQVGDSPKLLALLLVWGSGILSAVVDNVPYTAAVIPLVRDVAHLSGMDPTPLWWSLALGACFGGNGTLVGASANLVMAGLAEKGGISLRFGYFLKVGIPVTAATLLVSTVYVYLRYLI</sequence>
<feature type="transmembrane region" description="Helical" evidence="8">
    <location>
        <begin position="279"/>
        <end position="304"/>
    </location>
</feature>
<dbReference type="HOGENOM" id="CLU_011920_4_0_0"/>
<reference evidence="10 11" key="1">
    <citation type="journal article" date="2010" name="Stand. Genomic Sci.">
        <title>Non-contiguous finished genome sequence of Aminomonas paucivorans type strain (GLU-3).</title>
        <authorList>
            <person name="Pitluck S."/>
            <person name="Yasawong M."/>
            <person name="Held B."/>
            <person name="Lapidus A."/>
            <person name="Nolan M."/>
            <person name="Copeland A."/>
            <person name="Lucas S."/>
            <person name="Del Rio T.G."/>
            <person name="Tice H."/>
            <person name="Cheng J.F."/>
            <person name="Chertkov O."/>
            <person name="Goodwin L."/>
            <person name="Tapia R."/>
            <person name="Han C."/>
            <person name="Liolios K."/>
            <person name="Ivanova N."/>
            <person name="Mavromatis K."/>
            <person name="Ovchinnikova G."/>
            <person name="Pati A."/>
            <person name="Chen A."/>
            <person name="Palaniappan K."/>
            <person name="Land M."/>
            <person name="Hauser L."/>
            <person name="Chang Y.J."/>
            <person name="Jeffries C.D."/>
            <person name="Pukall R."/>
            <person name="Spring S."/>
            <person name="Rohde M."/>
            <person name="Sikorski J."/>
            <person name="Goker M."/>
            <person name="Woyke T."/>
            <person name="Bristow J."/>
            <person name="Eisen J.A."/>
            <person name="Markowitz V."/>
            <person name="Hugenholtz P."/>
            <person name="Kyrpides N.C."/>
            <person name="Klenk H.P."/>
        </authorList>
    </citation>
    <scope>NUCLEOTIDE SEQUENCE [LARGE SCALE GENOMIC DNA]</scope>
    <source>
        <strain evidence="10 11">DSM 12260</strain>
    </source>
</reference>
<feature type="transmembrane region" description="Helical" evidence="8">
    <location>
        <begin position="398"/>
        <end position="420"/>
    </location>
</feature>
<feature type="transmembrane region" description="Helical" evidence="8">
    <location>
        <begin position="173"/>
        <end position="195"/>
    </location>
</feature>
<dbReference type="eggNOG" id="COG1055">
    <property type="taxonomic scope" value="Bacteria"/>
</dbReference>
<comment type="subcellular location">
    <subcellularLocation>
        <location evidence="1">Cell membrane</location>
        <topology evidence="1">Multi-pass membrane protein</topology>
    </subcellularLocation>
</comment>
<feature type="transmembrane region" description="Helical" evidence="8">
    <location>
        <begin position="6"/>
        <end position="22"/>
    </location>
</feature>
<dbReference type="RefSeq" id="WP_006300557.1">
    <property type="nucleotide sequence ID" value="NZ_CM001022.1"/>
</dbReference>
<dbReference type="PANTHER" id="PTHR43568">
    <property type="entry name" value="P PROTEIN"/>
    <property type="match status" value="1"/>
</dbReference>
<dbReference type="InterPro" id="IPR051475">
    <property type="entry name" value="Diverse_Ion_Transporter"/>
</dbReference>
<evidence type="ECO:0000256" key="2">
    <source>
        <dbReference type="ARBA" id="ARBA00009843"/>
    </source>
</evidence>
<dbReference type="InterPro" id="IPR004680">
    <property type="entry name" value="Cit_transptr-like_dom"/>
</dbReference>
<evidence type="ECO:0000313" key="11">
    <source>
        <dbReference type="Proteomes" id="UP000005096"/>
    </source>
</evidence>
<dbReference type="CDD" id="cd01116">
    <property type="entry name" value="P_permease"/>
    <property type="match status" value="1"/>
</dbReference>
<feature type="transmembrane region" description="Helical" evidence="8">
    <location>
        <begin position="27"/>
        <end position="43"/>
    </location>
</feature>
<protein>
    <submittedName>
        <fullName evidence="10">Putative tyrosine transporter P-protein</fullName>
    </submittedName>
</protein>
<name>E3CWC9_9BACT</name>
<dbReference type="GO" id="GO:0005886">
    <property type="term" value="C:plasma membrane"/>
    <property type="evidence" value="ECO:0007669"/>
    <property type="project" value="UniProtKB-SubCell"/>
</dbReference>
<dbReference type="EMBL" id="CM001022">
    <property type="protein sequence ID" value="EFQ23381.1"/>
    <property type="molecule type" value="Genomic_DNA"/>
</dbReference>
<feature type="transmembrane region" description="Helical" evidence="8">
    <location>
        <begin position="223"/>
        <end position="241"/>
    </location>
</feature>
<feature type="transmembrane region" description="Helical" evidence="8">
    <location>
        <begin position="358"/>
        <end position="386"/>
    </location>
</feature>
<evidence type="ECO:0000259" key="9">
    <source>
        <dbReference type="Pfam" id="PF03600"/>
    </source>
</evidence>
<keyword evidence="3" id="KW-0813">Transport</keyword>
<dbReference type="Pfam" id="PF03600">
    <property type="entry name" value="CitMHS"/>
    <property type="match status" value="1"/>
</dbReference>
<dbReference type="PANTHER" id="PTHR43568:SF1">
    <property type="entry name" value="P PROTEIN"/>
    <property type="match status" value="1"/>
</dbReference>
<feature type="domain" description="Citrate transporter-like" evidence="9">
    <location>
        <begin position="16"/>
        <end position="365"/>
    </location>
</feature>
<evidence type="ECO:0000256" key="6">
    <source>
        <dbReference type="ARBA" id="ARBA00022989"/>
    </source>
</evidence>
<keyword evidence="11" id="KW-1185">Reference proteome</keyword>
<dbReference type="AlphaFoldDB" id="E3CWC9"/>
<evidence type="ECO:0000256" key="1">
    <source>
        <dbReference type="ARBA" id="ARBA00004651"/>
    </source>
</evidence>
<feature type="transmembrane region" description="Helical" evidence="8">
    <location>
        <begin position="91"/>
        <end position="121"/>
    </location>
</feature>
<dbReference type="PRINTS" id="PR00758">
    <property type="entry name" value="ARSENICPUMP"/>
</dbReference>
<keyword evidence="6 8" id="KW-1133">Transmembrane helix</keyword>
<keyword evidence="4" id="KW-1003">Cell membrane</keyword>
<keyword evidence="5 8" id="KW-0812">Transmembrane</keyword>
<organism evidence="10 11">
    <name type="scientific">Aminomonas paucivorans DSM 12260</name>
    <dbReference type="NCBI Taxonomy" id="584708"/>
    <lineage>
        <taxon>Bacteria</taxon>
        <taxon>Thermotogati</taxon>
        <taxon>Synergistota</taxon>
        <taxon>Synergistia</taxon>
        <taxon>Synergistales</taxon>
        <taxon>Synergistaceae</taxon>
        <taxon>Aminomonas</taxon>
    </lineage>
</organism>
<dbReference type="Proteomes" id="UP000005096">
    <property type="component" value="Chromosome"/>
</dbReference>
<dbReference type="OrthoDB" id="9765532at2"/>
<feature type="transmembrane region" description="Helical" evidence="8">
    <location>
        <begin position="316"/>
        <end position="338"/>
    </location>
</feature>
<comment type="similarity">
    <text evidence="2">Belongs to the CitM (TC 2.A.11) transporter family.</text>
</comment>
<proteinExistence type="inferred from homology"/>
<evidence type="ECO:0000313" key="10">
    <source>
        <dbReference type="EMBL" id="EFQ23381.1"/>
    </source>
</evidence>
<evidence type="ECO:0000256" key="5">
    <source>
        <dbReference type="ARBA" id="ARBA00022692"/>
    </source>
</evidence>
<keyword evidence="7 8" id="KW-0472">Membrane</keyword>
<accession>E3CWC9</accession>
<dbReference type="GO" id="GO:0015105">
    <property type="term" value="F:arsenite transmembrane transporter activity"/>
    <property type="evidence" value="ECO:0007669"/>
    <property type="project" value="InterPro"/>
</dbReference>
<evidence type="ECO:0000256" key="8">
    <source>
        <dbReference type="SAM" id="Phobius"/>
    </source>
</evidence>
<gene>
    <name evidence="10" type="ORF">Apau_0954</name>
</gene>
<evidence type="ECO:0000256" key="3">
    <source>
        <dbReference type="ARBA" id="ARBA00022448"/>
    </source>
</evidence>
<feature type="transmembrane region" description="Helical" evidence="8">
    <location>
        <begin position="49"/>
        <end position="70"/>
    </location>
</feature>
<dbReference type="PaxDb" id="584708-Apau_0954"/>
<evidence type="ECO:0000256" key="7">
    <source>
        <dbReference type="ARBA" id="ARBA00023136"/>
    </source>
</evidence>
<feature type="transmembrane region" description="Helical" evidence="8">
    <location>
        <begin position="248"/>
        <end position="267"/>
    </location>
</feature>
<dbReference type="InterPro" id="IPR000802">
    <property type="entry name" value="Arsenical_pump_ArsB"/>
</dbReference>
<evidence type="ECO:0000256" key="4">
    <source>
        <dbReference type="ARBA" id="ARBA00022475"/>
    </source>
</evidence>
<dbReference type="STRING" id="584708.Apau_0954"/>